<dbReference type="RefSeq" id="WP_064088901.1">
    <property type="nucleotide sequence ID" value="NZ_LXSQ01000005.1"/>
</dbReference>
<comment type="caution">
    <text evidence="1">The sequence shown here is derived from an EMBL/GenBank/DDBJ whole genome shotgun (WGS) entry which is preliminary data.</text>
</comment>
<dbReference type="Proteomes" id="UP000077726">
    <property type="component" value="Unassembled WGS sequence"/>
</dbReference>
<name>A0A1B6W194_9NEIS</name>
<organism evidence="1 2">
    <name type="scientific">Eikenella halliae</name>
    <dbReference type="NCBI Taxonomy" id="1795832"/>
    <lineage>
        <taxon>Bacteria</taxon>
        <taxon>Pseudomonadati</taxon>
        <taxon>Pseudomonadota</taxon>
        <taxon>Betaproteobacteria</taxon>
        <taxon>Neisseriales</taxon>
        <taxon>Neisseriaceae</taxon>
        <taxon>Eikenella</taxon>
    </lineage>
</organism>
<protein>
    <submittedName>
        <fullName evidence="1">Uncharacterized protein</fullName>
    </submittedName>
</protein>
<reference evidence="2" key="1">
    <citation type="submission" date="2016-05" db="EMBL/GenBank/DDBJ databases">
        <title>Draft genome of Corynebacterium afermentans subsp. afermentans LCDC 88199T.</title>
        <authorList>
            <person name="Bernier A.-M."/>
            <person name="Bernard K."/>
        </authorList>
    </citation>
    <scope>NUCLEOTIDE SEQUENCE [LARGE SCALE GENOMIC DNA]</scope>
    <source>
        <strain evidence="2">NML130454</strain>
    </source>
</reference>
<keyword evidence="2" id="KW-1185">Reference proteome</keyword>
<gene>
    <name evidence="1" type="ORF">A7Q00_01510</name>
</gene>
<dbReference type="EMBL" id="LXSQ01000005">
    <property type="protein sequence ID" value="OAM44504.1"/>
    <property type="molecule type" value="Genomic_DNA"/>
</dbReference>
<sequence>MWNIIKDNNQDLSFAMDCLSIGAISVSEFKSWLEIVIRDNPIDDIPGYIFDILDSNNIKLDIYKILGFSLSTVLSKQERKAVYGIAYTRRPDYGAGYDVSVSKLVALKALQSNPQILERFKKFFPFVEI</sequence>
<evidence type="ECO:0000313" key="2">
    <source>
        <dbReference type="Proteomes" id="UP000077726"/>
    </source>
</evidence>
<dbReference type="OrthoDB" id="8607526at2"/>
<proteinExistence type="predicted"/>
<accession>A0A1B6W194</accession>
<evidence type="ECO:0000313" key="1">
    <source>
        <dbReference type="EMBL" id="OAM44504.1"/>
    </source>
</evidence>
<dbReference type="AlphaFoldDB" id="A0A1B6W194"/>